<reference evidence="1" key="1">
    <citation type="submission" date="2018-02" db="EMBL/GenBank/DDBJ databases">
        <title>Rhizophora mucronata_Transcriptome.</title>
        <authorList>
            <person name="Meera S.P."/>
            <person name="Sreeshan A."/>
            <person name="Augustine A."/>
        </authorList>
    </citation>
    <scope>NUCLEOTIDE SEQUENCE</scope>
    <source>
        <tissue evidence="1">Leaf</tissue>
    </source>
</reference>
<protein>
    <submittedName>
        <fullName evidence="1">Uncharacterized protein</fullName>
    </submittedName>
</protein>
<accession>A0A2P2NQ74</accession>
<sequence>MILANVASL</sequence>
<proteinExistence type="predicted"/>
<dbReference type="EMBL" id="GGEC01064076">
    <property type="protein sequence ID" value="MBX44560.1"/>
    <property type="molecule type" value="Transcribed_RNA"/>
</dbReference>
<name>A0A2P2NQ74_RHIMU</name>
<evidence type="ECO:0000313" key="1">
    <source>
        <dbReference type="EMBL" id="MBX44560.1"/>
    </source>
</evidence>
<organism evidence="1">
    <name type="scientific">Rhizophora mucronata</name>
    <name type="common">Asiatic mangrove</name>
    <dbReference type="NCBI Taxonomy" id="61149"/>
    <lineage>
        <taxon>Eukaryota</taxon>
        <taxon>Viridiplantae</taxon>
        <taxon>Streptophyta</taxon>
        <taxon>Embryophyta</taxon>
        <taxon>Tracheophyta</taxon>
        <taxon>Spermatophyta</taxon>
        <taxon>Magnoliopsida</taxon>
        <taxon>eudicotyledons</taxon>
        <taxon>Gunneridae</taxon>
        <taxon>Pentapetalae</taxon>
        <taxon>rosids</taxon>
        <taxon>fabids</taxon>
        <taxon>Malpighiales</taxon>
        <taxon>Rhizophoraceae</taxon>
        <taxon>Rhizophora</taxon>
    </lineage>
</organism>